<proteinExistence type="predicted"/>
<feature type="compositionally biased region" description="Basic and acidic residues" evidence="1">
    <location>
        <begin position="230"/>
        <end position="243"/>
    </location>
</feature>
<dbReference type="EMBL" id="JAACXV010014136">
    <property type="protein sequence ID" value="KAF7270110.1"/>
    <property type="molecule type" value="Genomic_DNA"/>
</dbReference>
<keyword evidence="3" id="KW-1185">Reference proteome</keyword>
<evidence type="ECO:0000256" key="1">
    <source>
        <dbReference type="SAM" id="MobiDB-lite"/>
    </source>
</evidence>
<dbReference type="Proteomes" id="UP000625711">
    <property type="component" value="Unassembled WGS sequence"/>
</dbReference>
<sequence>MRLLFRGRNIDNANKRTHDAGIREGCVNGLCFLQSFPSRHGVLRVTCSIRRLCASTFGQYTNSGDSPPGAETRRGAADARAEGTRGGNTAPHLHGGARYQHPSSGGSSRRSSAYVASLSRRLARGCRAASLRRRHTTTVTNVPETGAPVTRNDKKKSVDVCNRNDAWDTVSIYYPNKLFGNVGIRPPPTDNRHVSSRPDPRRPPGALAHLLRRISERNKRQIIQTDPLRSRGEDNFHKDDRKTNTQFFPIG</sequence>
<name>A0A834HX42_RHYFE</name>
<dbReference type="AlphaFoldDB" id="A0A834HX42"/>
<feature type="compositionally biased region" description="Low complexity" evidence="1">
    <location>
        <begin position="103"/>
        <end position="114"/>
    </location>
</feature>
<feature type="region of interest" description="Disordered" evidence="1">
    <location>
        <begin position="183"/>
        <end position="205"/>
    </location>
</feature>
<reference evidence="2" key="1">
    <citation type="submission" date="2020-08" db="EMBL/GenBank/DDBJ databases">
        <title>Genome sequencing and assembly of the red palm weevil Rhynchophorus ferrugineus.</title>
        <authorList>
            <person name="Dias G.B."/>
            <person name="Bergman C.M."/>
            <person name="Manee M."/>
        </authorList>
    </citation>
    <scope>NUCLEOTIDE SEQUENCE</scope>
    <source>
        <strain evidence="2">AA-2017</strain>
        <tissue evidence="2">Whole larva</tissue>
    </source>
</reference>
<feature type="region of interest" description="Disordered" evidence="1">
    <location>
        <begin position="60"/>
        <end position="114"/>
    </location>
</feature>
<evidence type="ECO:0000313" key="3">
    <source>
        <dbReference type="Proteomes" id="UP000625711"/>
    </source>
</evidence>
<organism evidence="2 3">
    <name type="scientific">Rhynchophorus ferrugineus</name>
    <name type="common">Red palm weevil</name>
    <name type="synonym">Curculio ferrugineus</name>
    <dbReference type="NCBI Taxonomy" id="354439"/>
    <lineage>
        <taxon>Eukaryota</taxon>
        <taxon>Metazoa</taxon>
        <taxon>Ecdysozoa</taxon>
        <taxon>Arthropoda</taxon>
        <taxon>Hexapoda</taxon>
        <taxon>Insecta</taxon>
        <taxon>Pterygota</taxon>
        <taxon>Neoptera</taxon>
        <taxon>Endopterygota</taxon>
        <taxon>Coleoptera</taxon>
        <taxon>Polyphaga</taxon>
        <taxon>Cucujiformia</taxon>
        <taxon>Curculionidae</taxon>
        <taxon>Dryophthorinae</taxon>
        <taxon>Rhynchophorus</taxon>
    </lineage>
</organism>
<comment type="caution">
    <text evidence="2">The sequence shown here is derived from an EMBL/GenBank/DDBJ whole genome shotgun (WGS) entry which is preliminary data.</text>
</comment>
<evidence type="ECO:0000313" key="2">
    <source>
        <dbReference type="EMBL" id="KAF7270110.1"/>
    </source>
</evidence>
<feature type="compositionally biased region" description="Basic and acidic residues" evidence="1">
    <location>
        <begin position="190"/>
        <end position="202"/>
    </location>
</feature>
<protein>
    <submittedName>
        <fullName evidence="2">Uncharacterized protein</fullName>
    </submittedName>
</protein>
<feature type="compositionally biased region" description="Basic and acidic residues" evidence="1">
    <location>
        <begin position="71"/>
        <end position="83"/>
    </location>
</feature>
<accession>A0A834HX42</accession>
<gene>
    <name evidence="2" type="ORF">GWI33_016910</name>
</gene>
<feature type="region of interest" description="Disordered" evidence="1">
    <location>
        <begin position="230"/>
        <end position="251"/>
    </location>
</feature>